<dbReference type="HOGENOM" id="CLU_014831_3_0_1"/>
<evidence type="ECO:0000313" key="6">
    <source>
        <dbReference type="Proteomes" id="UP000002668"/>
    </source>
</evidence>
<evidence type="ECO:0000256" key="3">
    <source>
        <dbReference type="PROSITE-ProRule" id="PRU00221"/>
    </source>
</evidence>
<dbReference type="GO" id="GO:1990757">
    <property type="term" value="F:ubiquitin ligase activator activity"/>
    <property type="evidence" value="ECO:0007669"/>
    <property type="project" value="TreeGrafter"/>
</dbReference>
<feature type="compositionally biased region" description="Basic and acidic residues" evidence="4">
    <location>
        <begin position="277"/>
        <end position="293"/>
    </location>
</feature>
<dbReference type="PANTHER" id="PTHR19918">
    <property type="entry name" value="CELL DIVISION CYCLE 20 CDC20 FIZZY -RELATED"/>
    <property type="match status" value="1"/>
</dbReference>
<organism evidence="6">
    <name type="scientific">Leptosphaeria maculans (strain JN3 / isolate v23.1.3 / race Av1-4-5-6-7-8)</name>
    <name type="common">Blackleg fungus</name>
    <name type="synonym">Phoma lingam</name>
    <dbReference type="NCBI Taxonomy" id="985895"/>
    <lineage>
        <taxon>Eukaryota</taxon>
        <taxon>Fungi</taxon>
        <taxon>Dikarya</taxon>
        <taxon>Ascomycota</taxon>
        <taxon>Pezizomycotina</taxon>
        <taxon>Dothideomycetes</taxon>
        <taxon>Pleosporomycetidae</taxon>
        <taxon>Pleosporales</taxon>
        <taxon>Pleosporineae</taxon>
        <taxon>Leptosphaeriaceae</taxon>
        <taxon>Plenodomus</taxon>
        <taxon>Plenodomus lingam/Leptosphaeria maculans species complex</taxon>
    </lineage>
</organism>
<evidence type="ECO:0000256" key="2">
    <source>
        <dbReference type="ARBA" id="ARBA00022737"/>
    </source>
</evidence>
<reference evidence="6" key="1">
    <citation type="journal article" date="2011" name="Nat. Commun.">
        <title>Effector diversification within compartments of the Leptosphaeria maculans genome affected by Repeat-Induced Point mutations.</title>
        <authorList>
            <person name="Rouxel T."/>
            <person name="Grandaubert J."/>
            <person name="Hane J.K."/>
            <person name="Hoede C."/>
            <person name="van de Wouw A.P."/>
            <person name="Couloux A."/>
            <person name="Dominguez V."/>
            <person name="Anthouard V."/>
            <person name="Bally P."/>
            <person name="Bourras S."/>
            <person name="Cozijnsen A.J."/>
            <person name="Ciuffetti L.M."/>
            <person name="Degrave A."/>
            <person name="Dilmaghani A."/>
            <person name="Duret L."/>
            <person name="Fudal I."/>
            <person name="Goodwin S.B."/>
            <person name="Gout L."/>
            <person name="Glaser N."/>
            <person name="Linglin J."/>
            <person name="Kema G.H.J."/>
            <person name="Lapalu N."/>
            <person name="Lawrence C.B."/>
            <person name="May K."/>
            <person name="Meyer M."/>
            <person name="Ollivier B."/>
            <person name="Poulain J."/>
            <person name="Schoch C.L."/>
            <person name="Simon A."/>
            <person name="Spatafora J.W."/>
            <person name="Stachowiak A."/>
            <person name="Turgeon B.G."/>
            <person name="Tyler B.M."/>
            <person name="Vincent D."/>
            <person name="Weissenbach J."/>
            <person name="Amselem J."/>
            <person name="Quesneville H."/>
            <person name="Oliver R.P."/>
            <person name="Wincker P."/>
            <person name="Balesdent M.-H."/>
            <person name="Howlett B.J."/>
        </authorList>
    </citation>
    <scope>NUCLEOTIDE SEQUENCE [LARGE SCALE GENOMIC DNA]</scope>
    <source>
        <strain evidence="6">JN3 / isolate v23.1.3 / race Av1-4-5-6-7-8</strain>
    </source>
</reference>
<dbReference type="PANTHER" id="PTHR19918:SF5">
    <property type="entry name" value="MEIOSIS-SPECIFIC APC_C ACTIVATOR PROTEIN AMA1"/>
    <property type="match status" value="1"/>
</dbReference>
<evidence type="ECO:0000256" key="1">
    <source>
        <dbReference type="ARBA" id="ARBA00022574"/>
    </source>
</evidence>
<dbReference type="GO" id="GO:1905786">
    <property type="term" value="P:positive regulation of anaphase-promoting complex-dependent catabolic process"/>
    <property type="evidence" value="ECO:0007669"/>
    <property type="project" value="TreeGrafter"/>
</dbReference>
<protein>
    <submittedName>
        <fullName evidence="5">Similar to meiosis-specific APC/C activator protein AMA1</fullName>
    </submittedName>
</protein>
<feature type="region of interest" description="Disordered" evidence="4">
    <location>
        <begin position="1"/>
        <end position="44"/>
    </location>
</feature>
<feature type="compositionally biased region" description="Polar residues" evidence="4">
    <location>
        <begin position="108"/>
        <end position="126"/>
    </location>
</feature>
<dbReference type="OMA" id="FHEIWSD"/>
<dbReference type="eggNOG" id="KOG0305">
    <property type="taxonomic scope" value="Eukaryota"/>
</dbReference>
<dbReference type="SUPFAM" id="SSF50978">
    <property type="entry name" value="WD40 repeat-like"/>
    <property type="match status" value="1"/>
</dbReference>
<evidence type="ECO:0000313" key="5">
    <source>
        <dbReference type="EMBL" id="CBX93222.1"/>
    </source>
</evidence>
<dbReference type="PROSITE" id="PS50082">
    <property type="entry name" value="WD_REPEATS_2"/>
    <property type="match status" value="1"/>
</dbReference>
<dbReference type="GO" id="GO:0005680">
    <property type="term" value="C:anaphase-promoting complex"/>
    <property type="evidence" value="ECO:0007669"/>
    <property type="project" value="TreeGrafter"/>
</dbReference>
<dbReference type="OrthoDB" id="10263272at2759"/>
<keyword evidence="6" id="KW-1185">Reference proteome</keyword>
<name>E4ZPJ7_LEPMJ</name>
<dbReference type="AlphaFoldDB" id="E4ZPJ7"/>
<dbReference type="GO" id="GO:0010997">
    <property type="term" value="F:anaphase-promoting complex binding"/>
    <property type="evidence" value="ECO:0007669"/>
    <property type="project" value="InterPro"/>
</dbReference>
<proteinExistence type="predicted"/>
<dbReference type="InterPro" id="IPR001680">
    <property type="entry name" value="WD40_rpt"/>
</dbReference>
<feature type="region of interest" description="Disordered" evidence="4">
    <location>
        <begin position="851"/>
        <end position="871"/>
    </location>
</feature>
<keyword evidence="2" id="KW-0677">Repeat</keyword>
<feature type="region of interest" description="Disordered" evidence="4">
    <location>
        <begin position="134"/>
        <end position="153"/>
    </location>
</feature>
<dbReference type="Proteomes" id="UP000002668">
    <property type="component" value="Genome"/>
</dbReference>
<dbReference type="Pfam" id="PF00400">
    <property type="entry name" value="WD40"/>
    <property type="match status" value="1"/>
</dbReference>
<dbReference type="InterPro" id="IPR015943">
    <property type="entry name" value="WD40/YVTN_repeat-like_dom_sf"/>
</dbReference>
<dbReference type="STRING" id="985895.E4ZPJ7"/>
<dbReference type="VEuPathDB" id="FungiDB:LEMA_P041230.1"/>
<feature type="region of interest" description="Disordered" evidence="4">
    <location>
        <begin position="108"/>
        <end position="127"/>
    </location>
</feature>
<evidence type="ECO:0000256" key="4">
    <source>
        <dbReference type="SAM" id="MobiDB-lite"/>
    </source>
</evidence>
<dbReference type="InParanoid" id="E4ZPJ7"/>
<accession>E4ZPJ7</accession>
<dbReference type="EMBL" id="FP929105">
    <property type="protein sequence ID" value="CBX93222.1"/>
    <property type="molecule type" value="Genomic_DNA"/>
</dbReference>
<sequence length="940" mass="103106">MCDSDEDNAFSHDSGYITPPLSPTKTISTEGWLSPRTPGSPRKTRSCVFVRDMGDNPFITPPHSPAKLKPKADLGVLSIPELLATFESTSSHMEDGSPTKARHLYNRSTSHSCQHGATGRSHSYSTPELGKRLEVESPAPSSELELQEDGQLPHESHTRYLQRNGPNVSESLLTQTSRSHSPTLNDAGAFAAEDLDDILSNAGVVLGEASLAHTCRSSIRCLSFPLRPNQYAARGCLLSTPSRIDTSTPDRFIASRRPPAVTRDSFKLNRHLHRLESERASQHGARSHPDAFSRRLRRSGRLVNELRGLQEAHSAIVGRASARDRNNHFRRGSTPLGARQISAGAVWNVGGPSAVSDTVVAVSTGRGGMLGRGTNAPLYRSAFLNRVDPEAELEAYERRLALALDIDQTDRILQHSPAETSPRMRRSLLSSHVKHVWRDGVWIKDGVNSPNRRLHQTSQRPVPVLPFRYVSDVIDNLVLLIWYTVLDAPQLRDDYYCTLLAYCHTSKCLAVGLGNFVHLWSERSGVETPESLNVISDDGFAEIQHVTCLDFSSVQGGQAILAVGRADGRISLWSSFDSEPRFDASQPKPVSCLSWRPTTVLRPSQRDRAMDVQTEELLVGDEVGHIYIYSIEWPSETQSAIFAWHGAMILLARLAIHTQQICGLAWSVDGELFASGGNDNNCYLFETKKVSQSSTHDRDRHHLSTTVDVREGPSGESIYTVNSRPSPVPRVPQTSAKHKWTLNAAVKAIAFCPWQRSLIAVSGGSNDRCIYFYHTRSGACLATIDCAAQVTSLIWSQTRREIAATFGFTQPEHPYRVAVFAWPSCEQVVAVPWWDENRALCAVAYPGGPTSGPQGDDADTGGSSASARGEDGVWSRRGIQEGCIVVAASDMAIRFHEIWSDRKGTVCSGDLLSSGIGGLLGEGDLLESSHGVNREEPVIR</sequence>
<feature type="region of interest" description="Disordered" evidence="4">
    <location>
        <begin position="277"/>
        <end position="296"/>
    </location>
</feature>
<keyword evidence="1 3" id="KW-0853">WD repeat</keyword>
<dbReference type="SMART" id="SM00320">
    <property type="entry name" value="WD40"/>
    <property type="match status" value="3"/>
</dbReference>
<dbReference type="Gene3D" id="2.130.10.10">
    <property type="entry name" value="YVTN repeat-like/Quinoprotein amine dehydrogenase"/>
    <property type="match status" value="2"/>
</dbReference>
<feature type="repeat" description="WD" evidence="3">
    <location>
        <begin position="654"/>
        <end position="695"/>
    </location>
</feature>
<dbReference type="InterPro" id="IPR033010">
    <property type="entry name" value="Cdc20/Fizzy"/>
</dbReference>
<dbReference type="GO" id="GO:0031145">
    <property type="term" value="P:anaphase-promoting complex-dependent catabolic process"/>
    <property type="evidence" value="ECO:0007669"/>
    <property type="project" value="TreeGrafter"/>
</dbReference>
<gene>
    <name evidence="5" type="ORF">LEMA_P041230.1</name>
</gene>
<dbReference type="InterPro" id="IPR036322">
    <property type="entry name" value="WD40_repeat_dom_sf"/>
</dbReference>